<feature type="region of interest" description="Disordered" evidence="1">
    <location>
        <begin position="30"/>
        <end position="140"/>
    </location>
</feature>
<evidence type="ECO:0000313" key="2">
    <source>
        <dbReference type="EMBL" id="PNP42115.1"/>
    </source>
</evidence>
<organism evidence="2 3">
    <name type="scientific">Trichoderma gamsii</name>
    <dbReference type="NCBI Taxonomy" id="398673"/>
    <lineage>
        <taxon>Eukaryota</taxon>
        <taxon>Fungi</taxon>
        <taxon>Dikarya</taxon>
        <taxon>Ascomycota</taxon>
        <taxon>Pezizomycotina</taxon>
        <taxon>Sordariomycetes</taxon>
        <taxon>Hypocreomycetidae</taxon>
        <taxon>Hypocreales</taxon>
        <taxon>Hypocreaceae</taxon>
        <taxon>Trichoderma</taxon>
    </lineage>
</organism>
<comment type="caution">
    <text evidence="2">The sequence shown here is derived from an EMBL/GenBank/DDBJ whole genome shotgun (WGS) entry which is preliminary data.</text>
</comment>
<dbReference type="PANTHER" id="PTHR42090">
    <property type="match status" value="1"/>
</dbReference>
<dbReference type="PANTHER" id="PTHR42090:SF1">
    <property type="match status" value="1"/>
</dbReference>
<feature type="compositionally biased region" description="Basic and acidic residues" evidence="1">
    <location>
        <begin position="104"/>
        <end position="120"/>
    </location>
</feature>
<feature type="compositionally biased region" description="Basic and acidic residues" evidence="1">
    <location>
        <begin position="53"/>
        <end position="74"/>
    </location>
</feature>
<feature type="compositionally biased region" description="Basic residues" evidence="1">
    <location>
        <begin position="131"/>
        <end position="140"/>
    </location>
</feature>
<gene>
    <name evidence="2" type="ORF">TGAMA5MH_05796</name>
</gene>
<reference evidence="2 3" key="1">
    <citation type="submission" date="2017-02" db="EMBL/GenBank/DDBJ databases">
        <title>Genomes of Trichoderma spp. with biocontrol activity.</title>
        <authorList>
            <person name="Gardiner D."/>
            <person name="Kazan K."/>
            <person name="Vos C."/>
            <person name="Harvey P."/>
        </authorList>
    </citation>
    <scope>NUCLEOTIDE SEQUENCE [LARGE SCALE GENOMIC DNA]</scope>
    <source>
        <strain evidence="2 3">A5MH</strain>
    </source>
</reference>
<sequence>MASTVRHITQISRRCIPGISPRLYHTSTTLRLPYKDSQNRESLKPSSNNGTRSARDDDVADNKDAAFNPHKTDPETELETAGRGNETNPLSASGANQEFNKPMGDGKEAHDTGPGKETRKGGRSGGGSAPKKGKPPKGDS</sequence>
<evidence type="ECO:0000313" key="3">
    <source>
        <dbReference type="Proteomes" id="UP000236546"/>
    </source>
</evidence>
<feature type="compositionally biased region" description="Polar residues" evidence="1">
    <location>
        <begin position="85"/>
        <end position="99"/>
    </location>
</feature>
<name>A0A2K0T9B7_9HYPO</name>
<dbReference type="Proteomes" id="UP000236546">
    <property type="component" value="Unassembled WGS sequence"/>
</dbReference>
<dbReference type="OrthoDB" id="423498at2759"/>
<dbReference type="EMBL" id="MTYH01000051">
    <property type="protein sequence ID" value="PNP42115.1"/>
    <property type="molecule type" value="Genomic_DNA"/>
</dbReference>
<evidence type="ECO:0000256" key="1">
    <source>
        <dbReference type="SAM" id="MobiDB-lite"/>
    </source>
</evidence>
<proteinExistence type="predicted"/>
<feature type="compositionally biased region" description="Basic and acidic residues" evidence="1">
    <location>
        <begin position="33"/>
        <end position="43"/>
    </location>
</feature>
<accession>A0A2K0T9B7</accession>
<dbReference type="AlphaFoldDB" id="A0A2K0T9B7"/>
<protein>
    <submittedName>
        <fullName evidence="2">Uncharacterized protein</fullName>
    </submittedName>
</protein>